<name>A0A2S7WC47_9FLAO</name>
<keyword evidence="1" id="KW-0472">Membrane</keyword>
<evidence type="ECO:0000259" key="2">
    <source>
        <dbReference type="PROSITE" id="PS01124"/>
    </source>
</evidence>
<feature type="transmembrane region" description="Helical" evidence="1">
    <location>
        <begin position="12"/>
        <end position="28"/>
    </location>
</feature>
<feature type="transmembrane region" description="Helical" evidence="1">
    <location>
        <begin position="73"/>
        <end position="91"/>
    </location>
</feature>
<comment type="caution">
    <text evidence="3">The sequence shown here is derived from an EMBL/GenBank/DDBJ whole genome shotgun (WGS) entry which is preliminary data.</text>
</comment>
<keyword evidence="1" id="KW-1133">Transmembrane helix</keyword>
<reference evidence="3 4" key="1">
    <citation type="submission" date="2016-12" db="EMBL/GenBank/DDBJ databases">
        <title>Trade-off between light-utilization and light-protection in marine flavobacteria.</title>
        <authorList>
            <person name="Kumagai Y."/>
            <person name="Yoshizawa S."/>
            <person name="Kogure K."/>
            <person name="Iwasaki W."/>
        </authorList>
    </citation>
    <scope>NUCLEOTIDE SEQUENCE [LARGE SCALE GENOMIC DNA]</scope>
    <source>
        <strain evidence="3 4">KCTC 22729</strain>
    </source>
</reference>
<sequence length="349" mass="41476">MICYTKPNRKTNVYFLIILLIVGLQRFLNGIEVLGYSTNTYSPLKFRMSLAFFIVPIFYLFFYRLIRENNNRWKELLHFFVPISIVLIDIYVDSFKIHYLLYLIFSVSYFFSIVLLLKELVLKNKLSQFEKKNYQTIKTWAILMATITFLLVIYSNYFLFSEFNPHQNLNIFYKFSSLLWLILIVYMFRNPVIIFGEQHLIKKIRENTPQEILIWNAKPLKTIEQKDRKVFDVVFPKIDMILLDIQMLQKNISIISTITLTTKTMAQELKIPKHHLDVIFKYYCHYSVNDFSNLVKINYAVSLIKNGYLKKHTVASLGEESLFKSRYTFSQNFKKFIGVSVSEFITTAP</sequence>
<protein>
    <recommendedName>
        <fullName evidence="2">HTH araC/xylS-type domain-containing protein</fullName>
    </recommendedName>
</protein>
<dbReference type="GO" id="GO:0003700">
    <property type="term" value="F:DNA-binding transcription factor activity"/>
    <property type="evidence" value="ECO:0007669"/>
    <property type="project" value="InterPro"/>
</dbReference>
<feature type="transmembrane region" description="Helical" evidence="1">
    <location>
        <begin position="97"/>
        <end position="117"/>
    </location>
</feature>
<evidence type="ECO:0000313" key="4">
    <source>
        <dbReference type="Proteomes" id="UP000237608"/>
    </source>
</evidence>
<keyword evidence="4" id="KW-1185">Reference proteome</keyword>
<proteinExistence type="predicted"/>
<dbReference type="PROSITE" id="PS01124">
    <property type="entry name" value="HTH_ARAC_FAMILY_2"/>
    <property type="match status" value="1"/>
</dbReference>
<accession>A0A2S7WC47</accession>
<dbReference type="AlphaFoldDB" id="A0A2S7WC47"/>
<organism evidence="3 4">
    <name type="scientific">Polaribacter gangjinensis</name>
    <dbReference type="NCBI Taxonomy" id="574710"/>
    <lineage>
        <taxon>Bacteria</taxon>
        <taxon>Pseudomonadati</taxon>
        <taxon>Bacteroidota</taxon>
        <taxon>Flavobacteriia</taxon>
        <taxon>Flavobacteriales</taxon>
        <taxon>Flavobacteriaceae</taxon>
    </lineage>
</organism>
<evidence type="ECO:0000256" key="1">
    <source>
        <dbReference type="SAM" id="Phobius"/>
    </source>
</evidence>
<keyword evidence="1" id="KW-0812">Transmembrane</keyword>
<dbReference type="Gene3D" id="1.10.10.60">
    <property type="entry name" value="Homeodomain-like"/>
    <property type="match status" value="1"/>
</dbReference>
<feature type="transmembrane region" description="Helical" evidence="1">
    <location>
        <begin position="137"/>
        <end position="159"/>
    </location>
</feature>
<dbReference type="Proteomes" id="UP000237608">
    <property type="component" value="Unassembled WGS sequence"/>
</dbReference>
<gene>
    <name evidence="3" type="ORF">BTO13_08050</name>
</gene>
<dbReference type="InterPro" id="IPR018060">
    <property type="entry name" value="HTH_AraC"/>
</dbReference>
<feature type="transmembrane region" description="Helical" evidence="1">
    <location>
        <begin position="48"/>
        <end position="66"/>
    </location>
</feature>
<dbReference type="SMART" id="SM00342">
    <property type="entry name" value="HTH_ARAC"/>
    <property type="match status" value="1"/>
</dbReference>
<dbReference type="GO" id="GO:0043565">
    <property type="term" value="F:sequence-specific DNA binding"/>
    <property type="evidence" value="ECO:0007669"/>
    <property type="project" value="InterPro"/>
</dbReference>
<feature type="transmembrane region" description="Helical" evidence="1">
    <location>
        <begin position="171"/>
        <end position="188"/>
    </location>
</feature>
<evidence type="ECO:0000313" key="3">
    <source>
        <dbReference type="EMBL" id="PQJ75200.1"/>
    </source>
</evidence>
<feature type="domain" description="HTH araC/xylS-type" evidence="2">
    <location>
        <begin position="245"/>
        <end position="347"/>
    </location>
</feature>
<dbReference type="EMBL" id="MSCL01000001">
    <property type="protein sequence ID" value="PQJ75200.1"/>
    <property type="molecule type" value="Genomic_DNA"/>
</dbReference>